<reference evidence="8 9" key="1">
    <citation type="submission" date="2020-06" db="EMBL/GenBank/DDBJ databases">
        <title>Draft genome of Uliginosibacterium sp. IMCC34675.</title>
        <authorList>
            <person name="Song J."/>
        </authorList>
    </citation>
    <scope>NUCLEOTIDE SEQUENCE [LARGE SCALE GENOMIC DNA]</scope>
    <source>
        <strain evidence="8 9">IMCC34675</strain>
    </source>
</reference>
<dbReference type="InterPro" id="IPR006143">
    <property type="entry name" value="RND_pump_MFP"/>
</dbReference>
<dbReference type="NCBIfam" id="TIGR01730">
    <property type="entry name" value="RND_mfp"/>
    <property type="match status" value="1"/>
</dbReference>
<dbReference type="PROSITE" id="PS51257">
    <property type="entry name" value="PROKAR_LIPOPROTEIN"/>
    <property type="match status" value="1"/>
</dbReference>
<dbReference type="InterPro" id="IPR058626">
    <property type="entry name" value="MdtA-like_b-barrel"/>
</dbReference>
<evidence type="ECO:0000313" key="9">
    <source>
        <dbReference type="Proteomes" id="UP000778523"/>
    </source>
</evidence>
<dbReference type="InterPro" id="IPR058624">
    <property type="entry name" value="MdtA-like_HH"/>
</dbReference>
<dbReference type="InterPro" id="IPR058627">
    <property type="entry name" value="MdtA-like_C"/>
</dbReference>
<evidence type="ECO:0000259" key="5">
    <source>
        <dbReference type="Pfam" id="PF25917"/>
    </source>
</evidence>
<feature type="domain" description="Multidrug resistance protein MdtA-like beta-barrel" evidence="6">
    <location>
        <begin position="207"/>
        <end position="294"/>
    </location>
</feature>
<dbReference type="Pfam" id="PF25876">
    <property type="entry name" value="HH_MFP_RND"/>
    <property type="match status" value="1"/>
</dbReference>
<name>A0ABX2IIJ6_9RHOO</name>
<comment type="subcellular location">
    <subcellularLocation>
        <location evidence="1">Cell envelope</location>
    </subcellularLocation>
</comment>
<evidence type="ECO:0000259" key="6">
    <source>
        <dbReference type="Pfam" id="PF25944"/>
    </source>
</evidence>
<dbReference type="Pfam" id="PF25944">
    <property type="entry name" value="Beta-barrel_RND"/>
    <property type="match status" value="1"/>
</dbReference>
<dbReference type="PANTHER" id="PTHR30158">
    <property type="entry name" value="ACRA/E-RELATED COMPONENT OF DRUG EFFLUX TRANSPORTER"/>
    <property type="match status" value="1"/>
</dbReference>
<dbReference type="EMBL" id="JABCSC020000001">
    <property type="protein sequence ID" value="NSL54161.1"/>
    <property type="molecule type" value="Genomic_DNA"/>
</dbReference>
<evidence type="ECO:0000256" key="3">
    <source>
        <dbReference type="SAM" id="Coils"/>
    </source>
</evidence>
<evidence type="ECO:0000256" key="1">
    <source>
        <dbReference type="ARBA" id="ARBA00004196"/>
    </source>
</evidence>
<evidence type="ECO:0000259" key="7">
    <source>
        <dbReference type="Pfam" id="PF25967"/>
    </source>
</evidence>
<dbReference type="Gene3D" id="2.40.30.170">
    <property type="match status" value="1"/>
</dbReference>
<proteinExistence type="inferred from homology"/>
<feature type="domain" description="Multidrug resistance protein MdtA-like C-terminal permuted SH3" evidence="7">
    <location>
        <begin position="299"/>
        <end position="360"/>
    </location>
</feature>
<feature type="coiled-coil region" evidence="3">
    <location>
        <begin position="139"/>
        <end position="166"/>
    </location>
</feature>
<evidence type="ECO:0000313" key="8">
    <source>
        <dbReference type="EMBL" id="NSL54161.1"/>
    </source>
</evidence>
<evidence type="ECO:0000259" key="4">
    <source>
        <dbReference type="Pfam" id="PF25876"/>
    </source>
</evidence>
<gene>
    <name evidence="8" type="ORF">HJ583_003915</name>
</gene>
<organism evidence="8 9">
    <name type="scientific">Uliginosibacterium aquaticum</name>
    <dbReference type="NCBI Taxonomy" id="2731212"/>
    <lineage>
        <taxon>Bacteria</taxon>
        <taxon>Pseudomonadati</taxon>
        <taxon>Pseudomonadota</taxon>
        <taxon>Betaproteobacteria</taxon>
        <taxon>Rhodocyclales</taxon>
        <taxon>Zoogloeaceae</taxon>
        <taxon>Uliginosibacterium</taxon>
    </lineage>
</organism>
<accession>A0ABX2IIJ6</accession>
<evidence type="ECO:0000256" key="2">
    <source>
        <dbReference type="ARBA" id="ARBA00009477"/>
    </source>
</evidence>
<dbReference type="Pfam" id="PF25967">
    <property type="entry name" value="RND-MFP_C"/>
    <property type="match status" value="1"/>
</dbReference>
<comment type="similarity">
    <text evidence="2">Belongs to the membrane fusion protein (MFP) (TC 8.A.1) family.</text>
</comment>
<keyword evidence="9" id="KW-1185">Reference proteome</keyword>
<dbReference type="SUPFAM" id="SSF111369">
    <property type="entry name" value="HlyD-like secretion proteins"/>
    <property type="match status" value="1"/>
</dbReference>
<dbReference type="InterPro" id="IPR058625">
    <property type="entry name" value="MdtA-like_BSH"/>
</dbReference>
<keyword evidence="3" id="KW-0175">Coiled coil</keyword>
<dbReference type="Gene3D" id="2.40.50.100">
    <property type="match status" value="1"/>
</dbReference>
<dbReference type="PANTHER" id="PTHR30158:SF3">
    <property type="entry name" value="MULTIDRUG EFFLUX PUMP SUBUNIT ACRA-RELATED"/>
    <property type="match status" value="1"/>
</dbReference>
<feature type="domain" description="Multidrug resistance protein MdtA-like alpha-helical hairpin" evidence="4">
    <location>
        <begin position="101"/>
        <end position="170"/>
    </location>
</feature>
<dbReference type="Gene3D" id="1.10.287.470">
    <property type="entry name" value="Helix hairpin bin"/>
    <property type="match status" value="1"/>
</dbReference>
<feature type="domain" description="Multidrug resistance protein MdtA-like barrel-sandwich hybrid" evidence="5">
    <location>
        <begin position="60"/>
        <end position="202"/>
    </location>
</feature>
<dbReference type="Pfam" id="PF25917">
    <property type="entry name" value="BSH_RND"/>
    <property type="match status" value="1"/>
</dbReference>
<sequence>MRGTILIGVAGLLASLLAGCDGKQDVAKAGPPPVPVRLEKSTSETVPVVTEFVGRAQAYRSVEIMARVEGILETRHFVEGSQVRKGDLLYSLERAPYEAALRDAEASLAKQKATAVNAASREARLAPLVKENAISQQEYDNAVASMKESEATVAAAESQVDRARLNLEYTRILATESGRIGRSEMPEGRLVGKGSPTRLTVIDKLDPIYVSFTISDRDALAFRKALQSGAIQEHGDSVARIIMPDGSQLKPTGRIDFADIEVSESSGTIALRAVLPNPKAELLPGLFVRIELTSGESPNTILVPQQAVMKSPTGHYLWVVDAKGRAERRDVVVGKWQREKWAIEKGLGAGEMVVVEGGQKLSPGAQTFVPSPAAVSSPAASAPAAR</sequence>
<protein>
    <submittedName>
        <fullName evidence="8">Efflux RND transporter periplasmic adaptor subunit</fullName>
    </submittedName>
</protein>
<comment type="caution">
    <text evidence="8">The sequence shown here is derived from an EMBL/GenBank/DDBJ whole genome shotgun (WGS) entry which is preliminary data.</text>
</comment>
<dbReference type="Proteomes" id="UP000778523">
    <property type="component" value="Unassembled WGS sequence"/>
</dbReference>
<dbReference type="Gene3D" id="2.40.420.20">
    <property type="match status" value="1"/>
</dbReference>
<dbReference type="RefSeq" id="WP_170020647.1">
    <property type="nucleotide sequence ID" value="NZ_JABCSC020000001.1"/>
</dbReference>